<dbReference type="Pfam" id="PF19786">
    <property type="entry name" value="DUF6270"/>
    <property type="match status" value="1"/>
</dbReference>
<dbReference type="InterPro" id="IPR046237">
    <property type="entry name" value="DUF6270"/>
</dbReference>
<dbReference type="EMBL" id="QJVD01000014">
    <property type="protein sequence ID" value="PYI66538.1"/>
    <property type="molecule type" value="Genomic_DNA"/>
</dbReference>
<dbReference type="AlphaFoldDB" id="A0A2V5L5R8"/>
<evidence type="ECO:0000313" key="1">
    <source>
        <dbReference type="EMBL" id="PYI66538.1"/>
    </source>
</evidence>
<keyword evidence="2" id="KW-1185">Reference proteome</keyword>
<organism evidence="1 2">
    <name type="scientific">Arthrobacter livingstonensis</name>
    <dbReference type="NCBI Taxonomy" id="670078"/>
    <lineage>
        <taxon>Bacteria</taxon>
        <taxon>Bacillati</taxon>
        <taxon>Actinomycetota</taxon>
        <taxon>Actinomycetes</taxon>
        <taxon>Micrococcales</taxon>
        <taxon>Micrococcaceae</taxon>
        <taxon>Arthrobacter</taxon>
    </lineage>
</organism>
<sequence length="202" mass="22343">MNGAKLGSGFQNRSLEGDLNSTLFPTIAKLAPRTDLFIMDLTDERLGAFALPDGTYITHSVELQKSGRLSLLPKIPTRLNVGGDRHFALWTRAAIALKSVLLTQGLFETTLVLRMPWATHTFDGEVVEPFRHIPTSEMNQMFKRYFAKLEHLGFYVVSPPPSLALSDANHKWGPAPFHYIDAAYTSLLGAIDGQLNSKSTQA</sequence>
<protein>
    <submittedName>
        <fullName evidence="1">Uncharacterized protein</fullName>
    </submittedName>
</protein>
<accession>A0A2V5L5R8</accession>
<reference evidence="1 2" key="1">
    <citation type="submission" date="2018-05" db="EMBL/GenBank/DDBJ databases">
        <title>Genetic diversity of glacier-inhabiting Cryobacterium bacteria in China and description of Cryobacterium mengkeensis sp. nov. and Arthrobacter glacialis sp. nov.</title>
        <authorList>
            <person name="Liu Q."/>
            <person name="Xin Y.-H."/>
        </authorList>
    </citation>
    <scope>NUCLEOTIDE SEQUENCE [LARGE SCALE GENOMIC DNA]</scope>
    <source>
        <strain evidence="1 2">LI2</strain>
    </source>
</reference>
<evidence type="ECO:0000313" key="2">
    <source>
        <dbReference type="Proteomes" id="UP000247832"/>
    </source>
</evidence>
<gene>
    <name evidence="1" type="ORF">CVV68_13275</name>
</gene>
<comment type="caution">
    <text evidence="1">The sequence shown here is derived from an EMBL/GenBank/DDBJ whole genome shotgun (WGS) entry which is preliminary data.</text>
</comment>
<proteinExistence type="predicted"/>
<name>A0A2V5L5R8_9MICC</name>
<dbReference type="Proteomes" id="UP000247832">
    <property type="component" value="Unassembled WGS sequence"/>
</dbReference>